<evidence type="ECO:0000313" key="3">
    <source>
        <dbReference type="Proteomes" id="UP000308652"/>
    </source>
</evidence>
<keyword evidence="1" id="KW-1133">Transmembrane helix</keyword>
<reference evidence="2 3" key="1">
    <citation type="journal article" date="2019" name="Nat. Ecol. Evol.">
        <title>Megaphylogeny resolves global patterns of mushroom evolution.</title>
        <authorList>
            <person name="Varga T."/>
            <person name="Krizsan K."/>
            <person name="Foldi C."/>
            <person name="Dima B."/>
            <person name="Sanchez-Garcia M."/>
            <person name="Sanchez-Ramirez S."/>
            <person name="Szollosi G.J."/>
            <person name="Szarkandi J.G."/>
            <person name="Papp V."/>
            <person name="Albert L."/>
            <person name="Andreopoulos W."/>
            <person name="Angelini C."/>
            <person name="Antonin V."/>
            <person name="Barry K.W."/>
            <person name="Bougher N.L."/>
            <person name="Buchanan P."/>
            <person name="Buyck B."/>
            <person name="Bense V."/>
            <person name="Catcheside P."/>
            <person name="Chovatia M."/>
            <person name="Cooper J."/>
            <person name="Damon W."/>
            <person name="Desjardin D."/>
            <person name="Finy P."/>
            <person name="Geml J."/>
            <person name="Haridas S."/>
            <person name="Hughes K."/>
            <person name="Justo A."/>
            <person name="Karasinski D."/>
            <person name="Kautmanova I."/>
            <person name="Kiss B."/>
            <person name="Kocsube S."/>
            <person name="Kotiranta H."/>
            <person name="LaButti K.M."/>
            <person name="Lechner B.E."/>
            <person name="Liimatainen K."/>
            <person name="Lipzen A."/>
            <person name="Lukacs Z."/>
            <person name="Mihaltcheva S."/>
            <person name="Morgado L.N."/>
            <person name="Niskanen T."/>
            <person name="Noordeloos M.E."/>
            <person name="Ohm R.A."/>
            <person name="Ortiz-Santana B."/>
            <person name="Ovrebo C."/>
            <person name="Racz N."/>
            <person name="Riley R."/>
            <person name="Savchenko A."/>
            <person name="Shiryaev A."/>
            <person name="Soop K."/>
            <person name="Spirin V."/>
            <person name="Szebenyi C."/>
            <person name="Tomsovsky M."/>
            <person name="Tulloss R.E."/>
            <person name="Uehling J."/>
            <person name="Grigoriev I.V."/>
            <person name="Vagvolgyi C."/>
            <person name="Papp T."/>
            <person name="Martin F.M."/>
            <person name="Miettinen O."/>
            <person name="Hibbett D.S."/>
            <person name="Nagy L.G."/>
        </authorList>
    </citation>
    <scope>NUCLEOTIDE SEQUENCE [LARGE SCALE GENOMIC DNA]</scope>
    <source>
        <strain evidence="2 3">CBS 166.37</strain>
    </source>
</reference>
<evidence type="ECO:0000313" key="2">
    <source>
        <dbReference type="EMBL" id="TFK36021.1"/>
    </source>
</evidence>
<dbReference type="Proteomes" id="UP000308652">
    <property type="component" value="Unassembled WGS sequence"/>
</dbReference>
<protein>
    <submittedName>
        <fullName evidence="2">Uncharacterized protein</fullName>
    </submittedName>
</protein>
<evidence type="ECO:0000256" key="1">
    <source>
        <dbReference type="SAM" id="Phobius"/>
    </source>
</evidence>
<sequence>MSSNIRAWCGLARTVQLLHAFCSRFGSPRLVPARLAYLIPTHACTPRRSYTPQPLLCYLAFHPCLVLLPYFTNAVTIPPLNEMVF</sequence>
<name>A0A5C3M4H8_9AGAR</name>
<gene>
    <name evidence="2" type="ORF">BDQ12DRAFT_263179</name>
</gene>
<accession>A0A5C3M4H8</accession>
<keyword evidence="1" id="KW-0472">Membrane</keyword>
<dbReference type="AlphaFoldDB" id="A0A5C3M4H8"/>
<organism evidence="2 3">
    <name type="scientific">Crucibulum laeve</name>
    <dbReference type="NCBI Taxonomy" id="68775"/>
    <lineage>
        <taxon>Eukaryota</taxon>
        <taxon>Fungi</taxon>
        <taxon>Dikarya</taxon>
        <taxon>Basidiomycota</taxon>
        <taxon>Agaricomycotina</taxon>
        <taxon>Agaricomycetes</taxon>
        <taxon>Agaricomycetidae</taxon>
        <taxon>Agaricales</taxon>
        <taxon>Agaricineae</taxon>
        <taxon>Nidulariaceae</taxon>
        <taxon>Crucibulum</taxon>
    </lineage>
</organism>
<feature type="transmembrane region" description="Helical" evidence="1">
    <location>
        <begin position="55"/>
        <end position="72"/>
    </location>
</feature>
<keyword evidence="1" id="KW-0812">Transmembrane</keyword>
<dbReference type="EMBL" id="ML213617">
    <property type="protein sequence ID" value="TFK36021.1"/>
    <property type="molecule type" value="Genomic_DNA"/>
</dbReference>
<proteinExistence type="predicted"/>
<keyword evidence="3" id="KW-1185">Reference proteome</keyword>